<evidence type="ECO:0000313" key="4">
    <source>
        <dbReference type="EMBL" id="MFC4072551.1"/>
    </source>
</evidence>
<dbReference type="InterPro" id="IPR047718">
    <property type="entry name" value="RsbA-like_anti_sig"/>
</dbReference>
<sequence length="302" mass="31809">MSFDHPGLLYQGADDYLRATTGFVHGAVAAGDAVLVAVPGTNLSTLREALSGLDGAVSYADMADAGRNPGRIIPGLLLAFADAHPGRRVSIVGEPDWPGRSAVERPACVQHEALVNVVFAGRDVTLLCPYDTGALDASDAWLTHPVVIVDGQRRANPAYGDPVAVAERFNRRLSAAPDDADRVAYAVPGDLSRVRRFATARAVAGGLAADRTEDLVTAVNELAENTMVHTSGGGSLTSWVEDGRLVCEISDRGFIAEPLAGRIPADPRVPGGRGLLLAHHLCDLVRVHTRPGATTIRLYMGL</sequence>
<name>A0ABV8JAK1_9ACTN</name>
<evidence type="ECO:0000313" key="5">
    <source>
        <dbReference type="Proteomes" id="UP001595867"/>
    </source>
</evidence>
<proteinExistence type="predicted"/>
<feature type="domain" description="MEDS" evidence="3">
    <location>
        <begin position="4"/>
        <end position="145"/>
    </location>
</feature>
<dbReference type="Pfam" id="PF14417">
    <property type="entry name" value="MEDS"/>
    <property type="match status" value="1"/>
</dbReference>
<dbReference type="InterPro" id="IPR025847">
    <property type="entry name" value="MEDS_domain"/>
</dbReference>
<protein>
    <submittedName>
        <fullName evidence="4">Anti-sigma factor RsbA family regulatory protein</fullName>
    </submittedName>
</protein>
<organism evidence="4 5">
    <name type="scientific">Actinoplanes subglobosus</name>
    <dbReference type="NCBI Taxonomy" id="1547892"/>
    <lineage>
        <taxon>Bacteria</taxon>
        <taxon>Bacillati</taxon>
        <taxon>Actinomycetota</taxon>
        <taxon>Actinomycetes</taxon>
        <taxon>Micromonosporales</taxon>
        <taxon>Micromonosporaceae</taxon>
        <taxon>Actinoplanes</taxon>
    </lineage>
</organism>
<dbReference type="EMBL" id="JBHSBL010000041">
    <property type="protein sequence ID" value="MFC4072551.1"/>
    <property type="molecule type" value="Genomic_DNA"/>
</dbReference>
<reference evidence="5" key="1">
    <citation type="journal article" date="2019" name="Int. J. Syst. Evol. Microbiol.">
        <title>The Global Catalogue of Microorganisms (GCM) 10K type strain sequencing project: providing services to taxonomists for standard genome sequencing and annotation.</title>
        <authorList>
            <consortium name="The Broad Institute Genomics Platform"/>
            <consortium name="The Broad Institute Genome Sequencing Center for Infectious Disease"/>
            <person name="Wu L."/>
            <person name="Ma J."/>
        </authorList>
    </citation>
    <scope>NUCLEOTIDE SEQUENCE [LARGE SCALE GENOMIC DNA]</scope>
    <source>
        <strain evidence="5">TBRC 5832</strain>
    </source>
</reference>
<keyword evidence="1" id="KW-0418">Kinase</keyword>
<dbReference type="CDD" id="cd16936">
    <property type="entry name" value="HATPase_RsbW-like"/>
    <property type="match status" value="1"/>
</dbReference>
<dbReference type="Pfam" id="PF13581">
    <property type="entry name" value="HATPase_c_2"/>
    <property type="match status" value="1"/>
</dbReference>
<gene>
    <name evidence="4" type="ORF">ACFO0C_47130</name>
</gene>
<dbReference type="InterPro" id="IPR036890">
    <property type="entry name" value="HATPase_C_sf"/>
</dbReference>
<evidence type="ECO:0000259" key="3">
    <source>
        <dbReference type="Pfam" id="PF14417"/>
    </source>
</evidence>
<dbReference type="RefSeq" id="WP_378073425.1">
    <property type="nucleotide sequence ID" value="NZ_JBHSBL010000041.1"/>
</dbReference>
<dbReference type="InterPro" id="IPR050267">
    <property type="entry name" value="Anti-sigma-factor_SerPK"/>
</dbReference>
<dbReference type="PANTHER" id="PTHR35526">
    <property type="entry name" value="ANTI-SIGMA-F FACTOR RSBW-RELATED"/>
    <property type="match status" value="1"/>
</dbReference>
<dbReference type="InterPro" id="IPR003594">
    <property type="entry name" value="HATPase_dom"/>
</dbReference>
<feature type="domain" description="Histidine kinase/HSP90-like ATPase" evidence="2">
    <location>
        <begin position="188"/>
        <end position="299"/>
    </location>
</feature>
<comment type="caution">
    <text evidence="4">The sequence shown here is derived from an EMBL/GenBank/DDBJ whole genome shotgun (WGS) entry which is preliminary data.</text>
</comment>
<dbReference type="NCBIfam" id="NF041045">
    <property type="entry name" value="RsbA_anti_sig"/>
    <property type="match status" value="1"/>
</dbReference>
<keyword evidence="1" id="KW-0808">Transferase</keyword>
<keyword evidence="1" id="KW-0723">Serine/threonine-protein kinase</keyword>
<dbReference type="PANTHER" id="PTHR35526:SF3">
    <property type="entry name" value="ANTI-SIGMA-F FACTOR RSBW"/>
    <property type="match status" value="1"/>
</dbReference>
<dbReference type="Gene3D" id="3.30.565.10">
    <property type="entry name" value="Histidine kinase-like ATPase, C-terminal domain"/>
    <property type="match status" value="1"/>
</dbReference>
<keyword evidence="5" id="KW-1185">Reference proteome</keyword>
<evidence type="ECO:0000259" key="2">
    <source>
        <dbReference type="Pfam" id="PF13581"/>
    </source>
</evidence>
<evidence type="ECO:0000256" key="1">
    <source>
        <dbReference type="ARBA" id="ARBA00022527"/>
    </source>
</evidence>
<dbReference type="Proteomes" id="UP001595867">
    <property type="component" value="Unassembled WGS sequence"/>
</dbReference>
<accession>A0ABV8JAK1</accession>